<feature type="region of interest" description="Disordered" evidence="1">
    <location>
        <begin position="19"/>
        <end position="40"/>
    </location>
</feature>
<feature type="compositionally biased region" description="Low complexity" evidence="1">
    <location>
        <begin position="78"/>
        <end position="120"/>
    </location>
</feature>
<keyword evidence="2" id="KW-0812">Transmembrane</keyword>
<evidence type="ECO:0000256" key="1">
    <source>
        <dbReference type="SAM" id="MobiDB-lite"/>
    </source>
</evidence>
<dbReference type="AlphaFoldDB" id="A0A1M7Q7D6"/>
<feature type="transmembrane region" description="Helical" evidence="2">
    <location>
        <begin position="45"/>
        <end position="66"/>
    </location>
</feature>
<evidence type="ECO:0000313" key="3">
    <source>
        <dbReference type="EMBL" id="SHN26427.1"/>
    </source>
</evidence>
<keyword evidence="4" id="KW-1185">Reference proteome</keyword>
<dbReference type="Proteomes" id="UP000184440">
    <property type="component" value="Unassembled WGS sequence"/>
</dbReference>
<evidence type="ECO:0000256" key="2">
    <source>
        <dbReference type="SAM" id="Phobius"/>
    </source>
</evidence>
<sequence>MAEPDTDDRAAALFAHLRADQAPSFAGPGPDAVAAAGRRRRRTRWVALAAAAVVVGAAAGAAITAFEEPQTLRPIERPVTSVPPSAATPSPGGSPSASSSSSSPTSSSSPSPSGTRPSPGKVTSLRATDWKNAILSLPTWASCVEPRLRFSGGEARGNHPEYGGLIYRMLPYGRTPVYADLTGDNIAEAVVVVSCAGSAPMSRAGNEDFPAVVVYTENEKGGPRLLGVVPGENPQTTGPEYTIVAGEHGTGMLMVNQNPINSGDAGWVPYRWTGSTFVRS</sequence>
<dbReference type="STRING" id="134849.SAMN05443668_104260"/>
<proteinExistence type="predicted"/>
<evidence type="ECO:0000313" key="4">
    <source>
        <dbReference type="Proteomes" id="UP000184440"/>
    </source>
</evidence>
<feature type="compositionally biased region" description="Low complexity" evidence="1">
    <location>
        <begin position="26"/>
        <end position="36"/>
    </location>
</feature>
<dbReference type="EMBL" id="FRCS01000004">
    <property type="protein sequence ID" value="SHN26427.1"/>
    <property type="molecule type" value="Genomic_DNA"/>
</dbReference>
<keyword evidence="2" id="KW-1133">Transmembrane helix</keyword>
<protein>
    <submittedName>
        <fullName evidence="3">Uncharacterized protein</fullName>
    </submittedName>
</protein>
<reference evidence="3 4" key="1">
    <citation type="submission" date="2016-11" db="EMBL/GenBank/DDBJ databases">
        <authorList>
            <person name="Jaros S."/>
            <person name="Januszkiewicz K."/>
            <person name="Wedrychowicz H."/>
        </authorList>
    </citation>
    <scope>NUCLEOTIDE SEQUENCE [LARGE SCALE GENOMIC DNA]</scope>
    <source>
        <strain evidence="3 4">DSM 46144</strain>
    </source>
</reference>
<dbReference type="RefSeq" id="WP_073257783.1">
    <property type="nucleotide sequence ID" value="NZ_FRCS01000004.1"/>
</dbReference>
<organism evidence="3 4">
    <name type="scientific">Cryptosporangium aurantiacum</name>
    <dbReference type="NCBI Taxonomy" id="134849"/>
    <lineage>
        <taxon>Bacteria</taxon>
        <taxon>Bacillati</taxon>
        <taxon>Actinomycetota</taxon>
        <taxon>Actinomycetes</taxon>
        <taxon>Cryptosporangiales</taxon>
        <taxon>Cryptosporangiaceae</taxon>
        <taxon>Cryptosporangium</taxon>
    </lineage>
</organism>
<gene>
    <name evidence="3" type="ORF">SAMN05443668_104260</name>
</gene>
<dbReference type="OrthoDB" id="3403968at2"/>
<feature type="region of interest" description="Disordered" evidence="1">
    <location>
        <begin position="74"/>
        <end position="123"/>
    </location>
</feature>
<keyword evidence="2" id="KW-0472">Membrane</keyword>
<accession>A0A1M7Q7D6</accession>
<name>A0A1M7Q7D6_9ACTN</name>